<feature type="domain" description="Transglutaminase-like" evidence="3">
    <location>
        <begin position="483"/>
        <end position="567"/>
    </location>
</feature>
<dbReference type="Pfam" id="PF01841">
    <property type="entry name" value="Transglut_core"/>
    <property type="match status" value="1"/>
</dbReference>
<keyword evidence="2" id="KW-0812">Transmembrane</keyword>
<dbReference type="Gene3D" id="3.10.620.30">
    <property type="match status" value="1"/>
</dbReference>
<evidence type="ECO:0000259" key="3">
    <source>
        <dbReference type="SMART" id="SM00460"/>
    </source>
</evidence>
<dbReference type="InterPro" id="IPR002931">
    <property type="entry name" value="Transglutaminase-like"/>
</dbReference>
<feature type="transmembrane region" description="Helical" evidence="2">
    <location>
        <begin position="206"/>
        <end position="225"/>
    </location>
</feature>
<dbReference type="InterPro" id="IPR021878">
    <property type="entry name" value="TgpA_N"/>
</dbReference>
<reference evidence="4 5" key="1">
    <citation type="submission" date="2023-07" db="EMBL/GenBank/DDBJ databases">
        <title>Genomic Encyclopedia of Type Strains, Phase IV (KMG-IV): sequencing the most valuable type-strain genomes for metagenomic binning, comparative biology and taxonomic classification.</title>
        <authorList>
            <person name="Goeker M."/>
        </authorList>
    </citation>
    <scope>NUCLEOTIDE SEQUENCE [LARGE SCALE GENOMIC DNA]</scope>
    <source>
        <strain evidence="4 5">DSM 45903</strain>
    </source>
</reference>
<dbReference type="PANTHER" id="PTHR42736:SF1">
    <property type="entry name" value="PROTEIN-GLUTAMINE GAMMA-GLUTAMYLTRANSFERASE"/>
    <property type="match status" value="1"/>
</dbReference>
<dbReference type="SUPFAM" id="SSF54001">
    <property type="entry name" value="Cysteine proteinases"/>
    <property type="match status" value="1"/>
</dbReference>
<feature type="transmembrane region" description="Helical" evidence="2">
    <location>
        <begin position="173"/>
        <end position="190"/>
    </location>
</feature>
<evidence type="ECO:0000256" key="2">
    <source>
        <dbReference type="SAM" id="Phobius"/>
    </source>
</evidence>
<keyword evidence="2" id="KW-0472">Membrane</keyword>
<accession>A0ABU1IRW7</accession>
<dbReference type="SMART" id="SM00460">
    <property type="entry name" value="TGc"/>
    <property type="match status" value="1"/>
</dbReference>
<keyword evidence="2" id="KW-1133">Transmembrane helix</keyword>
<feature type="transmembrane region" description="Helical" evidence="2">
    <location>
        <begin position="629"/>
        <end position="649"/>
    </location>
</feature>
<feature type="compositionally biased region" description="Acidic residues" evidence="1">
    <location>
        <begin position="577"/>
        <end position="586"/>
    </location>
</feature>
<feature type="transmembrane region" description="Helical" evidence="2">
    <location>
        <begin position="47"/>
        <end position="65"/>
    </location>
</feature>
<dbReference type="InterPro" id="IPR052901">
    <property type="entry name" value="Bact_TGase-like"/>
</dbReference>
<protein>
    <recommendedName>
        <fullName evidence="3">Transglutaminase-like domain-containing protein</fullName>
    </recommendedName>
</protein>
<feature type="transmembrane region" description="Helical" evidence="2">
    <location>
        <begin position="124"/>
        <end position="141"/>
    </location>
</feature>
<sequence>MAENIWQTSNPPSRGRGWGLSVLVTLLVWECLLPFSEIEGTDRVDVFFLAFLLLLILQLLFQSAWVRLPLSALVLGGMLYVAHFAKQYPFLDWIWLQEWMTDVAQGWSVWWGEQGWIGPPSFHTFWFLLSLWGLSILFRIWALERGRIFPFIIGAVIALSILDSFTPYDASSAILRVFVYSFVALAWLRLSQLREQSAGEPPPARGWTLLAALLILSAVGTGWMAPKPEASWPNPAAWIQSGDERAGGGPGFRRIGYSRDDSRLGGSLLMNEDVVIEAFLETPYYWRGESRDLYTGKGWQNTLQPEDQWVFPENGGENEDGYESVKIDSQLFQNVSSDENRVFSLSQRGYPVLFTPGQLKRIHFLEPAAMLLPQPEHGGFITAQHVSLERYGIEAKIPRINEEDLRGTGGDYPREITDIYLQLPDSLPDRVRELAREVGGGEDNPYDAVKAVEGFLRREGGYTYELDEVPIPGDGDDFVDQFLFDSKQGYCDHFSTSMVVMLRSLDIPARWVKGFAPGNSERVSDDKVLKAYDTEELYQVNVKNSNAHSWVEVYFEDRGWIPFEPTPGFSNPTPIDWDVDSADDGTDSGVNDTDTTVGGSDSRDPQLEQDPNQSEGADASEGALRWQPWAWGAGLMLSAMGFFIWFLRYRLLWWWYQRSPSSDDSIFRAYRSLLRWLSWYQGPRRPHQTLREYVLERDWLSQPSDELRELTCAYEESRYGKGEPGLKERTWQLWKRVMEQFRPS</sequence>
<evidence type="ECO:0000313" key="5">
    <source>
        <dbReference type="Proteomes" id="UP001185012"/>
    </source>
</evidence>
<comment type="caution">
    <text evidence="4">The sequence shown here is derived from an EMBL/GenBank/DDBJ whole genome shotgun (WGS) entry which is preliminary data.</text>
</comment>
<dbReference type="RefSeq" id="WP_309868542.1">
    <property type="nucleotide sequence ID" value="NZ_JAVDQG010000010.1"/>
</dbReference>
<dbReference type="InterPro" id="IPR038765">
    <property type="entry name" value="Papain-like_cys_pep_sf"/>
</dbReference>
<feature type="transmembrane region" description="Helical" evidence="2">
    <location>
        <begin position="148"/>
        <end position="167"/>
    </location>
</feature>
<dbReference type="Pfam" id="PF11992">
    <property type="entry name" value="TgpA_N"/>
    <property type="match status" value="1"/>
</dbReference>
<name>A0ABU1IRW7_9BACL</name>
<dbReference type="Proteomes" id="UP001185012">
    <property type="component" value="Unassembled WGS sequence"/>
</dbReference>
<organism evidence="4 5">
    <name type="scientific">Desmospora profundinema</name>
    <dbReference type="NCBI Taxonomy" id="1571184"/>
    <lineage>
        <taxon>Bacteria</taxon>
        <taxon>Bacillati</taxon>
        <taxon>Bacillota</taxon>
        <taxon>Bacilli</taxon>
        <taxon>Bacillales</taxon>
        <taxon>Thermoactinomycetaceae</taxon>
        <taxon>Desmospora</taxon>
    </lineage>
</organism>
<dbReference type="PANTHER" id="PTHR42736">
    <property type="entry name" value="PROTEIN-GLUTAMINE GAMMA-GLUTAMYLTRANSFERASE"/>
    <property type="match status" value="1"/>
</dbReference>
<dbReference type="InterPro" id="IPR025403">
    <property type="entry name" value="TgpA-like_C"/>
</dbReference>
<feature type="compositionally biased region" description="Polar residues" evidence="1">
    <location>
        <begin position="588"/>
        <end position="599"/>
    </location>
</feature>
<dbReference type="Pfam" id="PF13559">
    <property type="entry name" value="DUF4129"/>
    <property type="match status" value="1"/>
</dbReference>
<evidence type="ECO:0000256" key="1">
    <source>
        <dbReference type="SAM" id="MobiDB-lite"/>
    </source>
</evidence>
<evidence type="ECO:0000313" key="4">
    <source>
        <dbReference type="EMBL" id="MDR6227490.1"/>
    </source>
</evidence>
<keyword evidence="5" id="KW-1185">Reference proteome</keyword>
<feature type="transmembrane region" description="Helical" evidence="2">
    <location>
        <begin position="17"/>
        <end position="35"/>
    </location>
</feature>
<proteinExistence type="predicted"/>
<dbReference type="EMBL" id="JAVDQG010000010">
    <property type="protein sequence ID" value="MDR6227490.1"/>
    <property type="molecule type" value="Genomic_DNA"/>
</dbReference>
<gene>
    <name evidence="4" type="ORF">JOE21_003513</name>
</gene>
<feature type="region of interest" description="Disordered" evidence="1">
    <location>
        <begin position="571"/>
        <end position="621"/>
    </location>
</feature>